<feature type="transmembrane region" description="Helical" evidence="1">
    <location>
        <begin position="52"/>
        <end position="71"/>
    </location>
</feature>
<feature type="transmembrane region" description="Helical" evidence="1">
    <location>
        <begin position="137"/>
        <end position="160"/>
    </location>
</feature>
<keyword evidence="1" id="KW-1133">Transmembrane helix</keyword>
<dbReference type="PANTHER" id="PTHR11360:SF251">
    <property type="entry name" value="MAJOR FACILITATOR SUPERFAMILY (MFS) PROFILE DOMAIN-CONTAINING PROTEIN"/>
    <property type="match status" value="1"/>
</dbReference>
<dbReference type="InterPro" id="IPR036259">
    <property type="entry name" value="MFS_trans_sf"/>
</dbReference>
<keyword evidence="1" id="KW-0472">Membrane</keyword>
<keyword evidence="3" id="KW-1185">Reference proteome</keyword>
<comment type="caution">
    <text evidence="2">The sequence shown here is derived from an EMBL/GenBank/DDBJ whole genome shotgun (WGS) entry which is preliminary data.</text>
</comment>
<dbReference type="AlphaFoldDB" id="A0A2B4S874"/>
<dbReference type="SUPFAM" id="SSF103473">
    <property type="entry name" value="MFS general substrate transporter"/>
    <property type="match status" value="1"/>
</dbReference>
<protein>
    <submittedName>
        <fullName evidence="2">Monocarboxylate transporter 10</fullName>
    </submittedName>
</protein>
<feature type="transmembrane region" description="Helical" evidence="1">
    <location>
        <begin position="266"/>
        <end position="284"/>
    </location>
</feature>
<sequence length="435" mass="48659">MMADSKIKPDSAWSWVVCMAASVTLTIINGSFSSFGLLMPYLMTHFGQNNVTTAWTGSLYISLSYIFAPVVTHFTGRLGFRLTALSGALLLSTSFFACSFIKDFWLFFVFFSITSGLGSAMSHYSATLVVLRHFVRWRFVVVGILASTLSVGMFVITQITEALLSKYGLQNALRGWAFLFLSTVPLACTYISRSNDTEEIARQDEENLKQPSHDTRRPSLLRNFCFMIYLTSISLVFFSAFIPGIYMVKFCESELNISMERASLLYTYMASASFFSNHFFCNLSKFEFKFFDIFELYQLTTTCFGICLLLLPLARSYSAMVAFSMLFGFMDGGRYGLMPLLVLECVGLKRTEEAWGYIAFSVGFTSCIGPVIIGFIADSVGRYGPAFLTAGGIFVLGSTLMFLRELIGGKDSSEENLESGNESFEFLVYERETVL</sequence>
<dbReference type="OrthoDB" id="6493031at2759"/>
<organism evidence="2 3">
    <name type="scientific">Stylophora pistillata</name>
    <name type="common">Smooth cauliflower coral</name>
    <dbReference type="NCBI Taxonomy" id="50429"/>
    <lineage>
        <taxon>Eukaryota</taxon>
        <taxon>Metazoa</taxon>
        <taxon>Cnidaria</taxon>
        <taxon>Anthozoa</taxon>
        <taxon>Hexacorallia</taxon>
        <taxon>Scleractinia</taxon>
        <taxon>Astrocoeniina</taxon>
        <taxon>Pocilloporidae</taxon>
        <taxon>Stylophora</taxon>
    </lineage>
</organism>
<feature type="transmembrane region" description="Helical" evidence="1">
    <location>
        <begin position="12"/>
        <end position="32"/>
    </location>
</feature>
<dbReference type="GO" id="GO:0022857">
    <property type="term" value="F:transmembrane transporter activity"/>
    <property type="evidence" value="ECO:0007669"/>
    <property type="project" value="InterPro"/>
</dbReference>
<gene>
    <name evidence="2" type="primary">slc16a10</name>
    <name evidence="2" type="ORF">AWC38_SpisGene9783</name>
</gene>
<reference evidence="3" key="1">
    <citation type="journal article" date="2017" name="bioRxiv">
        <title>Comparative analysis of the genomes of Stylophora pistillata and Acropora digitifera provides evidence for extensive differences between species of corals.</title>
        <authorList>
            <person name="Voolstra C.R."/>
            <person name="Li Y."/>
            <person name="Liew Y.J."/>
            <person name="Baumgarten S."/>
            <person name="Zoccola D."/>
            <person name="Flot J.-F."/>
            <person name="Tambutte S."/>
            <person name="Allemand D."/>
            <person name="Aranda M."/>
        </authorList>
    </citation>
    <scope>NUCLEOTIDE SEQUENCE [LARGE SCALE GENOMIC DNA]</scope>
</reference>
<name>A0A2B4S874_STYPI</name>
<feature type="transmembrane region" description="Helical" evidence="1">
    <location>
        <begin position="226"/>
        <end position="246"/>
    </location>
</feature>
<dbReference type="Gene3D" id="1.20.1250.20">
    <property type="entry name" value="MFS general substrate transporter like domains"/>
    <property type="match status" value="2"/>
</dbReference>
<dbReference type="Pfam" id="PF07690">
    <property type="entry name" value="MFS_1"/>
    <property type="match status" value="2"/>
</dbReference>
<evidence type="ECO:0000313" key="3">
    <source>
        <dbReference type="Proteomes" id="UP000225706"/>
    </source>
</evidence>
<feature type="transmembrane region" description="Helical" evidence="1">
    <location>
        <begin position="78"/>
        <end position="98"/>
    </location>
</feature>
<dbReference type="Proteomes" id="UP000225706">
    <property type="component" value="Unassembled WGS sequence"/>
</dbReference>
<feature type="transmembrane region" description="Helical" evidence="1">
    <location>
        <begin position="296"/>
        <end position="314"/>
    </location>
</feature>
<evidence type="ECO:0000313" key="2">
    <source>
        <dbReference type="EMBL" id="PFX25586.1"/>
    </source>
</evidence>
<dbReference type="InterPro" id="IPR011701">
    <property type="entry name" value="MFS"/>
</dbReference>
<evidence type="ECO:0000256" key="1">
    <source>
        <dbReference type="SAM" id="Phobius"/>
    </source>
</evidence>
<accession>A0A2B4S874</accession>
<feature type="transmembrane region" description="Helical" evidence="1">
    <location>
        <begin position="104"/>
        <end position="125"/>
    </location>
</feature>
<proteinExistence type="predicted"/>
<dbReference type="InterPro" id="IPR050327">
    <property type="entry name" value="Proton-linked_MCT"/>
</dbReference>
<feature type="transmembrane region" description="Helical" evidence="1">
    <location>
        <begin position="172"/>
        <end position="192"/>
    </location>
</feature>
<feature type="transmembrane region" description="Helical" evidence="1">
    <location>
        <begin position="320"/>
        <end position="343"/>
    </location>
</feature>
<keyword evidence="1" id="KW-0812">Transmembrane</keyword>
<dbReference type="PANTHER" id="PTHR11360">
    <property type="entry name" value="MONOCARBOXYLATE TRANSPORTER"/>
    <property type="match status" value="1"/>
</dbReference>
<feature type="transmembrane region" description="Helical" evidence="1">
    <location>
        <begin position="383"/>
        <end position="403"/>
    </location>
</feature>
<feature type="transmembrane region" description="Helical" evidence="1">
    <location>
        <begin position="355"/>
        <end position="377"/>
    </location>
</feature>
<dbReference type="EMBL" id="LSMT01000147">
    <property type="protein sequence ID" value="PFX25586.1"/>
    <property type="molecule type" value="Genomic_DNA"/>
</dbReference>